<evidence type="ECO:0000313" key="2">
    <source>
        <dbReference type="EMBL" id="KZP01760.1"/>
    </source>
</evidence>
<dbReference type="SUPFAM" id="SSF52047">
    <property type="entry name" value="RNI-like"/>
    <property type="match status" value="1"/>
</dbReference>
<dbReference type="EMBL" id="KV417266">
    <property type="protein sequence ID" value="KZP01760.1"/>
    <property type="molecule type" value="Genomic_DNA"/>
</dbReference>
<dbReference type="AlphaFoldDB" id="A0A167SBK5"/>
<gene>
    <name evidence="2" type="ORF">CALVIDRAFT_17381</name>
</gene>
<protein>
    <recommendedName>
        <fullName evidence="1">F-box domain-containing protein</fullName>
    </recommendedName>
</protein>
<accession>A0A167SBK5</accession>
<organism evidence="2 3">
    <name type="scientific">Calocera viscosa (strain TUFC12733)</name>
    <dbReference type="NCBI Taxonomy" id="1330018"/>
    <lineage>
        <taxon>Eukaryota</taxon>
        <taxon>Fungi</taxon>
        <taxon>Dikarya</taxon>
        <taxon>Basidiomycota</taxon>
        <taxon>Agaricomycotina</taxon>
        <taxon>Dacrymycetes</taxon>
        <taxon>Dacrymycetales</taxon>
        <taxon>Dacrymycetaceae</taxon>
        <taxon>Calocera</taxon>
    </lineage>
</organism>
<dbReference type="InterPro" id="IPR032675">
    <property type="entry name" value="LRR_dom_sf"/>
</dbReference>
<reference evidence="2 3" key="1">
    <citation type="journal article" date="2016" name="Mol. Biol. Evol.">
        <title>Comparative Genomics of Early-Diverging Mushroom-Forming Fungi Provides Insights into the Origins of Lignocellulose Decay Capabilities.</title>
        <authorList>
            <person name="Nagy L.G."/>
            <person name="Riley R."/>
            <person name="Tritt A."/>
            <person name="Adam C."/>
            <person name="Daum C."/>
            <person name="Floudas D."/>
            <person name="Sun H."/>
            <person name="Yadav J.S."/>
            <person name="Pangilinan J."/>
            <person name="Larsson K.H."/>
            <person name="Matsuura K."/>
            <person name="Barry K."/>
            <person name="Labutti K."/>
            <person name="Kuo R."/>
            <person name="Ohm R.A."/>
            <person name="Bhattacharya S.S."/>
            <person name="Shirouzu T."/>
            <person name="Yoshinaga Y."/>
            <person name="Martin F.M."/>
            <person name="Grigoriev I.V."/>
            <person name="Hibbett D.S."/>
        </authorList>
    </citation>
    <scope>NUCLEOTIDE SEQUENCE [LARGE SCALE GENOMIC DNA]</scope>
    <source>
        <strain evidence="2 3">TUFC12733</strain>
    </source>
</reference>
<dbReference type="STRING" id="1330018.A0A167SBK5"/>
<sequence>MKCVPYLSDILKGYHGEQRVAHAVHYSRHITEGDQGQMLPREQLYHITFQMGQWRGPRHGGRIKCRPLRSSSVLTLRVAWACPPRFQPLIGMFSGPPFSLPRLGSRDAKRREGRMASLSLTDRHAPLPYNHNNAAIKKKQRRPWAQLPEDILRLILEDAHAQNPRFGLAASHVCSYWRAVALTTPRLWTSISSARAIEAAVWLPRSRAVPVELTLLNKSYDDLLGTHLLKAIVANLYRVKRMDIKVFSSGNPLWIRQIFLAFDRPALLLESLSFELQMPFPWPQVSKHTTMFGGIAPKLSSMTIKLPQDESGWTTPFFTPSLRQLTLAQTSDLRSWKVWDKAYNLRRLRMEDVTWSDSHHLSSLPLTFTLPHLECLSLRRVPRSTAVSVITAITAPALTYLSIDLRHPPDRQAGLDIVNALKRSHLPLRHLRTLRIQVAACREEECLELLAQLTSVERLSFYNADMDTWLRALGARQPGSHRAGPLVCPKLRTLVLNICELRYGNVLKLAARRRWAHEQGLCAKLGEVSLQFCYYAQPDRFHSMMQPDAPEVEILLPLKWRGHPLSTLWYSEY</sequence>
<name>A0A167SBK5_CALVF</name>
<dbReference type="InterPro" id="IPR001810">
    <property type="entry name" value="F-box_dom"/>
</dbReference>
<dbReference type="Gene3D" id="1.20.1280.50">
    <property type="match status" value="1"/>
</dbReference>
<proteinExistence type="predicted"/>
<feature type="domain" description="F-box" evidence="1">
    <location>
        <begin position="144"/>
        <end position="192"/>
    </location>
</feature>
<keyword evidence="3" id="KW-1185">Reference proteome</keyword>
<dbReference type="Gene3D" id="3.80.10.10">
    <property type="entry name" value="Ribonuclease Inhibitor"/>
    <property type="match status" value="1"/>
</dbReference>
<evidence type="ECO:0000259" key="1">
    <source>
        <dbReference type="Pfam" id="PF12937"/>
    </source>
</evidence>
<dbReference type="InterPro" id="IPR036047">
    <property type="entry name" value="F-box-like_dom_sf"/>
</dbReference>
<dbReference type="SUPFAM" id="SSF81383">
    <property type="entry name" value="F-box domain"/>
    <property type="match status" value="1"/>
</dbReference>
<dbReference type="OrthoDB" id="3221235at2759"/>
<dbReference type="Pfam" id="PF12937">
    <property type="entry name" value="F-box-like"/>
    <property type="match status" value="1"/>
</dbReference>
<dbReference type="Proteomes" id="UP000076738">
    <property type="component" value="Unassembled WGS sequence"/>
</dbReference>
<evidence type="ECO:0000313" key="3">
    <source>
        <dbReference type="Proteomes" id="UP000076738"/>
    </source>
</evidence>